<dbReference type="GO" id="GO:0016740">
    <property type="term" value="F:transferase activity"/>
    <property type="evidence" value="ECO:0007669"/>
    <property type="project" value="UniProtKB-KW"/>
</dbReference>
<dbReference type="RefSeq" id="WP_085796359.1">
    <property type="nucleotide sequence ID" value="NZ_FWFO01000001.1"/>
</dbReference>
<dbReference type="CDD" id="cd00291">
    <property type="entry name" value="SirA_YedF_YeeD"/>
    <property type="match status" value="1"/>
</dbReference>
<dbReference type="Gene3D" id="3.30.110.40">
    <property type="entry name" value="TusA-like domain"/>
    <property type="match status" value="1"/>
</dbReference>
<keyword evidence="4" id="KW-1185">Reference proteome</keyword>
<protein>
    <submittedName>
        <fullName evidence="3">Sulfurtransferase TusA</fullName>
        <ecNumber evidence="3">2.8.1.-</ecNumber>
    </submittedName>
</protein>
<evidence type="ECO:0000313" key="4">
    <source>
        <dbReference type="Proteomes" id="UP000193077"/>
    </source>
</evidence>
<feature type="domain" description="UPF0033" evidence="2">
    <location>
        <begin position="8"/>
        <end position="32"/>
    </location>
</feature>
<sequence>MTDEPDTLDALGLLCPLPVLKARKRLKSMSPGAQLRLLADDPAAVIDVPHFCHESGHRLVSQSEADNHQIYVIERR</sequence>
<gene>
    <name evidence="3" type="primary">tusA</name>
    <name evidence="3" type="ORF">TRL7639_02000</name>
</gene>
<dbReference type="EC" id="2.8.1.-" evidence="3"/>
<name>A0A1Y5SFW2_9RHOB</name>
<evidence type="ECO:0000256" key="1">
    <source>
        <dbReference type="ARBA" id="ARBA00008984"/>
    </source>
</evidence>
<dbReference type="PROSITE" id="PS01148">
    <property type="entry name" value="UPF0033"/>
    <property type="match status" value="1"/>
</dbReference>
<keyword evidence="3" id="KW-0808">Transferase</keyword>
<dbReference type="PANTHER" id="PTHR33279">
    <property type="entry name" value="SULFUR CARRIER PROTEIN YEDF-RELATED"/>
    <property type="match status" value="1"/>
</dbReference>
<dbReference type="EMBL" id="FWFO01000001">
    <property type="protein sequence ID" value="SLN39159.1"/>
    <property type="molecule type" value="Genomic_DNA"/>
</dbReference>
<evidence type="ECO:0000259" key="2">
    <source>
        <dbReference type="PROSITE" id="PS01148"/>
    </source>
</evidence>
<comment type="similarity">
    <text evidence="1">Belongs to the sulfur carrier protein TusA family.</text>
</comment>
<dbReference type="InterPro" id="IPR001455">
    <property type="entry name" value="TusA-like"/>
</dbReference>
<dbReference type="Proteomes" id="UP000193077">
    <property type="component" value="Unassembled WGS sequence"/>
</dbReference>
<dbReference type="AlphaFoldDB" id="A0A1Y5SFW2"/>
<reference evidence="3 4" key="1">
    <citation type="submission" date="2017-03" db="EMBL/GenBank/DDBJ databases">
        <authorList>
            <person name="Afonso C.L."/>
            <person name="Miller P.J."/>
            <person name="Scott M.A."/>
            <person name="Spackman E."/>
            <person name="Goraichik I."/>
            <person name="Dimitrov K.M."/>
            <person name="Suarez D.L."/>
            <person name="Swayne D.E."/>
        </authorList>
    </citation>
    <scope>NUCLEOTIDE SEQUENCE [LARGE SCALE GENOMIC DNA]</scope>
    <source>
        <strain evidence="3 4">CECT 7639</strain>
    </source>
</reference>
<accession>A0A1Y5SFW2</accession>
<evidence type="ECO:0000313" key="3">
    <source>
        <dbReference type="EMBL" id="SLN39159.1"/>
    </source>
</evidence>
<dbReference type="OrthoDB" id="9797551at2"/>
<dbReference type="InterPro" id="IPR036868">
    <property type="entry name" value="TusA-like_sf"/>
</dbReference>
<proteinExistence type="inferred from homology"/>
<dbReference type="Pfam" id="PF01206">
    <property type="entry name" value="TusA"/>
    <property type="match status" value="1"/>
</dbReference>
<dbReference type="PANTHER" id="PTHR33279:SF6">
    <property type="entry name" value="SULFUR CARRIER PROTEIN YEDF-RELATED"/>
    <property type="match status" value="1"/>
</dbReference>
<dbReference type="SUPFAM" id="SSF64307">
    <property type="entry name" value="SirA-like"/>
    <property type="match status" value="1"/>
</dbReference>
<organism evidence="3 4">
    <name type="scientific">Falsiruegeria litorea R37</name>
    <dbReference type="NCBI Taxonomy" id="1200284"/>
    <lineage>
        <taxon>Bacteria</taxon>
        <taxon>Pseudomonadati</taxon>
        <taxon>Pseudomonadota</taxon>
        <taxon>Alphaproteobacteria</taxon>
        <taxon>Rhodobacterales</taxon>
        <taxon>Roseobacteraceae</taxon>
        <taxon>Falsiruegeria</taxon>
    </lineage>
</organism>